<dbReference type="EMBL" id="LAZR01010475">
    <property type="protein sequence ID" value="KKM66721.1"/>
    <property type="molecule type" value="Genomic_DNA"/>
</dbReference>
<accession>A0A0F9JW81</accession>
<dbReference type="InterPro" id="IPR046453">
    <property type="entry name" value="GpA_ATPase"/>
</dbReference>
<dbReference type="GO" id="GO:0016887">
    <property type="term" value="F:ATP hydrolysis activity"/>
    <property type="evidence" value="ECO:0007669"/>
    <property type="project" value="InterPro"/>
</dbReference>
<dbReference type="Pfam" id="PF05876">
    <property type="entry name" value="GpA_ATPase"/>
    <property type="match status" value="1"/>
</dbReference>
<sequence length="485" mass="56065">HLREIYNSEAKESVYMFSRQTAKSTTLANLMITNSVMYNYFKSLYVAPTVDQTKVFSHDRVNPVLLGSPLVSEYYMNSSMVQNVFMKQLLNGSRMYLRYALLSADRLRGYSADMNIFDEIQDSREDIIPVVQETMSRSMFKWSLYAGTPKRSKGTLATIWGRSSKNEYIIKCSSCNHWNILGPDNIGKVGVVCDKCGRPMDVKKGGQWVSTYSLTQKPKLEGFRVCLLHFDRAPWVDWDRDVLGKQEKYSIGKYYNEVLALEYDEGSSPITETDLMQCCRPEYPMNGEPDDLDSSYRSIMGIDYGPINSESSYTVISIMQKRGDRYHILYLKRFVGKEADYAYIHRIIPELMEKWKVIHLAADYGMGEAPNSEIRSRLGYTKVIAFQHLPTQKEKIRWNPKMPAYTLNRSQVMNEFFQAIKNGKVVLPRWEDFEPFKDDFLNVQMEFDEEKNKMRYISVGPDDAVHASIFAQVGLDMYHGLANFS</sequence>
<dbReference type="InterPro" id="IPR027417">
    <property type="entry name" value="P-loop_NTPase"/>
</dbReference>
<dbReference type="Gene3D" id="3.40.50.300">
    <property type="entry name" value="P-loop containing nucleotide triphosphate hydrolases"/>
    <property type="match status" value="1"/>
</dbReference>
<dbReference type="Gene3D" id="3.30.420.240">
    <property type="match status" value="1"/>
</dbReference>
<name>A0A0F9JW81_9ZZZZ</name>
<feature type="domain" description="Phage terminase large subunit GpA ATPase" evidence="1">
    <location>
        <begin position="7"/>
        <end position="196"/>
    </location>
</feature>
<proteinExistence type="predicted"/>
<dbReference type="AlphaFoldDB" id="A0A0F9JW81"/>
<evidence type="ECO:0000313" key="2">
    <source>
        <dbReference type="EMBL" id="KKM66721.1"/>
    </source>
</evidence>
<protein>
    <recommendedName>
        <fullName evidence="1">Phage terminase large subunit GpA ATPase domain-containing protein</fullName>
    </recommendedName>
</protein>
<feature type="non-terminal residue" evidence="2">
    <location>
        <position position="1"/>
    </location>
</feature>
<reference evidence="2" key="1">
    <citation type="journal article" date="2015" name="Nature">
        <title>Complex archaea that bridge the gap between prokaryotes and eukaryotes.</title>
        <authorList>
            <person name="Spang A."/>
            <person name="Saw J.H."/>
            <person name="Jorgensen S.L."/>
            <person name="Zaremba-Niedzwiedzka K."/>
            <person name="Martijn J."/>
            <person name="Lind A.E."/>
            <person name="van Eijk R."/>
            <person name="Schleper C."/>
            <person name="Guy L."/>
            <person name="Ettema T.J."/>
        </authorList>
    </citation>
    <scope>NUCLEOTIDE SEQUENCE</scope>
</reference>
<gene>
    <name evidence="2" type="ORF">LCGC14_1478380</name>
</gene>
<organism evidence="2">
    <name type="scientific">marine sediment metagenome</name>
    <dbReference type="NCBI Taxonomy" id="412755"/>
    <lineage>
        <taxon>unclassified sequences</taxon>
        <taxon>metagenomes</taxon>
        <taxon>ecological metagenomes</taxon>
    </lineage>
</organism>
<evidence type="ECO:0000259" key="1">
    <source>
        <dbReference type="Pfam" id="PF05876"/>
    </source>
</evidence>
<comment type="caution">
    <text evidence="2">The sequence shown here is derived from an EMBL/GenBank/DDBJ whole genome shotgun (WGS) entry which is preliminary data.</text>
</comment>